<comment type="caution">
    <text evidence="1">The sequence shown here is derived from an EMBL/GenBank/DDBJ whole genome shotgun (WGS) entry which is preliminary data.</text>
</comment>
<proteinExistence type="predicted"/>
<reference evidence="2" key="1">
    <citation type="journal article" date="2019" name="Int. J. Syst. Evol. Microbiol.">
        <title>The Global Catalogue of Microorganisms (GCM) 10K type strain sequencing project: providing services to taxonomists for standard genome sequencing and annotation.</title>
        <authorList>
            <consortium name="The Broad Institute Genomics Platform"/>
            <consortium name="The Broad Institute Genome Sequencing Center for Infectious Disease"/>
            <person name="Wu L."/>
            <person name="Ma J."/>
        </authorList>
    </citation>
    <scope>NUCLEOTIDE SEQUENCE [LARGE SCALE GENOMIC DNA]</scope>
    <source>
        <strain evidence="2">JCM 12149</strain>
    </source>
</reference>
<gene>
    <name evidence="1" type="ORF">GCM10008983_24620</name>
</gene>
<sequence length="77" mass="9320">MQTSVQQFLQQNPRLAHFVRFNPIWYRYLTRDPTRVAELEKVSKSFYGKTWPQKADKIKHHMQMTAMLVQFADMMKD</sequence>
<name>A0ABP3J8Y8_9BACI</name>
<dbReference type="Pfam" id="PF14003">
    <property type="entry name" value="YlbE"/>
    <property type="match status" value="1"/>
</dbReference>
<organism evidence="1 2">
    <name type="scientific">Lentibacillus halophilus</name>
    <dbReference type="NCBI Taxonomy" id="295065"/>
    <lineage>
        <taxon>Bacteria</taxon>
        <taxon>Bacillati</taxon>
        <taxon>Bacillota</taxon>
        <taxon>Bacilli</taxon>
        <taxon>Bacillales</taxon>
        <taxon>Bacillaceae</taxon>
        <taxon>Lentibacillus</taxon>
    </lineage>
</organism>
<evidence type="ECO:0000313" key="2">
    <source>
        <dbReference type="Proteomes" id="UP001501459"/>
    </source>
</evidence>
<keyword evidence="2" id="KW-1185">Reference proteome</keyword>
<dbReference type="Proteomes" id="UP001501459">
    <property type="component" value="Unassembled WGS sequence"/>
</dbReference>
<accession>A0ABP3J8Y8</accession>
<dbReference type="InterPro" id="IPR025613">
    <property type="entry name" value="YlbE"/>
</dbReference>
<evidence type="ECO:0000313" key="1">
    <source>
        <dbReference type="EMBL" id="GAA0445961.1"/>
    </source>
</evidence>
<protein>
    <submittedName>
        <fullName evidence="1">YlbE-like family protein</fullName>
    </submittedName>
</protein>
<dbReference type="EMBL" id="BAAADM010000054">
    <property type="protein sequence ID" value="GAA0445961.1"/>
    <property type="molecule type" value="Genomic_DNA"/>
</dbReference>